<dbReference type="PRINTS" id="PR00922">
    <property type="entry name" value="DADACBPTASE3"/>
</dbReference>
<dbReference type="EMBL" id="VCIZ01000004">
    <property type="protein sequence ID" value="TSP13006.1"/>
    <property type="molecule type" value="Genomic_DNA"/>
</dbReference>
<organism evidence="5 7">
    <name type="scientific">Cupriavidus campinensis</name>
    <dbReference type="NCBI Taxonomy" id="151783"/>
    <lineage>
        <taxon>Bacteria</taxon>
        <taxon>Pseudomonadati</taxon>
        <taxon>Pseudomonadota</taxon>
        <taxon>Betaproteobacteria</taxon>
        <taxon>Burkholderiales</taxon>
        <taxon>Burkholderiaceae</taxon>
        <taxon>Cupriavidus</taxon>
    </lineage>
</organism>
<dbReference type="Gene3D" id="3.40.710.10">
    <property type="entry name" value="DD-peptidase/beta-lactamase superfamily"/>
    <property type="match status" value="2"/>
</dbReference>
<dbReference type="Proteomes" id="UP001056132">
    <property type="component" value="Chromosome 1"/>
</dbReference>
<evidence type="ECO:0000313" key="7">
    <source>
        <dbReference type="Proteomes" id="UP001056132"/>
    </source>
</evidence>
<accession>A0AAE9HZT0</accession>
<evidence type="ECO:0000313" key="4">
    <source>
        <dbReference type="EMBL" id="TSP13006.1"/>
    </source>
</evidence>
<protein>
    <submittedName>
        <fullName evidence="5">D-alanyl-D-alanine carboxypeptidase/D-alanyl-D-alanine-endopeptidase</fullName>
        <ecNumber evidence="5">3.4.16.4</ecNumber>
    </submittedName>
</protein>
<dbReference type="InterPro" id="IPR000667">
    <property type="entry name" value="Peptidase_S13"/>
</dbReference>
<comment type="similarity">
    <text evidence="1">Belongs to the peptidase S13 family.</text>
</comment>
<evidence type="ECO:0000313" key="5">
    <source>
        <dbReference type="EMBL" id="URF04787.1"/>
    </source>
</evidence>
<keyword evidence="6" id="KW-1185">Reference proteome</keyword>
<keyword evidence="2 5" id="KW-0378">Hydrolase</keyword>
<dbReference type="GO" id="GO:0009002">
    <property type="term" value="F:serine-type D-Ala-D-Ala carboxypeptidase activity"/>
    <property type="evidence" value="ECO:0007669"/>
    <property type="project" value="UniProtKB-EC"/>
</dbReference>
<dbReference type="NCBIfam" id="TIGR00666">
    <property type="entry name" value="PBP4"/>
    <property type="match status" value="1"/>
</dbReference>
<evidence type="ECO:0000256" key="1">
    <source>
        <dbReference type="ARBA" id="ARBA00006096"/>
    </source>
</evidence>
<reference evidence="5" key="3">
    <citation type="submission" date="2022-05" db="EMBL/GenBank/DDBJ databases">
        <authorList>
            <person name="Kunte H.-J."/>
        </authorList>
    </citation>
    <scope>NUCLEOTIDE SEQUENCE</scope>
    <source>
        <strain evidence="5">G5</strain>
    </source>
</reference>
<dbReference type="InterPro" id="IPR012338">
    <property type="entry name" value="Beta-lactam/transpept-like"/>
</dbReference>
<reference evidence="5" key="2">
    <citation type="journal article" date="2022" name="Microbiol. Resour. Announc.">
        <title>Genome Sequence of Cupriavidus campinensis Strain G5, a Member of a Bacterial Consortium Capable of Polyethylene Degradation.</title>
        <authorList>
            <person name="Schneider B."/>
            <person name="Pfeiffer F."/>
            <person name="Dyall-Smith M."/>
            <person name="Kunte H.J."/>
        </authorList>
    </citation>
    <scope>NUCLEOTIDE SEQUENCE</scope>
    <source>
        <strain evidence="5">G5</strain>
    </source>
</reference>
<keyword evidence="5" id="KW-0121">Carboxypeptidase</keyword>
<feature type="chain" id="PRO_5041911934" evidence="3">
    <location>
        <begin position="33"/>
        <end position="527"/>
    </location>
</feature>
<keyword evidence="5" id="KW-0645">Protease</keyword>
<name>A0AAE9HZT0_9BURK</name>
<dbReference type="KEGG" id="ccam:M5D45_02770"/>
<dbReference type="RefSeq" id="WP_144197302.1">
    <property type="nucleotide sequence ID" value="NZ_CAJPVH010000031.1"/>
</dbReference>
<reference evidence="4 6" key="1">
    <citation type="submission" date="2019-05" db="EMBL/GenBank/DDBJ databases">
        <title>Whole genome sequence analysis of Cupriavidus campinensis S14E4C strain.</title>
        <authorList>
            <person name="Abbaszade G."/>
            <person name="Szabo A."/>
            <person name="Toumi M."/>
            <person name="Toth E."/>
        </authorList>
    </citation>
    <scope>NUCLEOTIDE SEQUENCE [LARGE SCALE GENOMIC DNA]</scope>
    <source>
        <strain evidence="4 6">S14E4C</strain>
    </source>
</reference>
<keyword evidence="3" id="KW-0732">Signal</keyword>
<dbReference type="PANTHER" id="PTHR30023:SF0">
    <property type="entry name" value="PENICILLIN-SENSITIVE CARBOXYPEPTIDASE A"/>
    <property type="match status" value="1"/>
</dbReference>
<dbReference type="AlphaFoldDB" id="A0AAE9HZT0"/>
<dbReference type="GO" id="GO:0000270">
    <property type="term" value="P:peptidoglycan metabolic process"/>
    <property type="evidence" value="ECO:0007669"/>
    <property type="project" value="TreeGrafter"/>
</dbReference>
<gene>
    <name evidence="5" type="primary">dacB</name>
    <name evidence="4" type="ORF">FGG12_08840</name>
    <name evidence="5" type="ORF">M5D45_02770</name>
</gene>
<dbReference type="EC" id="3.4.16.4" evidence="5"/>
<dbReference type="PANTHER" id="PTHR30023">
    <property type="entry name" value="D-ALANYL-D-ALANINE CARBOXYPEPTIDASE"/>
    <property type="match status" value="1"/>
</dbReference>
<proteinExistence type="inferred from homology"/>
<dbReference type="Proteomes" id="UP000318943">
    <property type="component" value="Unassembled WGS sequence"/>
</dbReference>
<feature type="signal peptide" evidence="3">
    <location>
        <begin position="1"/>
        <end position="32"/>
    </location>
</feature>
<sequence length="527" mass="55811">MLAMPNRPALLRLPLTAAIAAAVLLTTGIAGAQAKPAKPAKAAQAVKATASKSASVRRASADTVDLAAARTGLPASVTAALRRANVPLSAASFYVVKVGAPQARVSWNAETPMNPASTMKVVTTFAGLQLLGPDYRWLTSLYADSEPTADGTVRGNVYLRGRGDPKLVPEEMAKLVATARNAGATTIDGDVVLDRSFFADAAEGTYTIDGESQRAYNVNPDALLYAFKTLSFTITPDAAGRTVDVAVTPALAQLRVENRLTLTNGRCGDWRSRATPNIAPQPDGTVVATFEGTYSGDCGERVVNLATLSHSDFIWGGFVAEWQAAGGRFAHMPGLRSGAVPRGAFLLSRHYGQPLGDVVRDINKFSNNVMARQLFLTIGAEMDRSGPASTARSAQVIRRWLTRQGLDMPGLVLDNGSGLSREERISAYDMARLLQQALASDVGYTLVDSLPILGVDGTLRNRLTRAHAAGNAYLKTGTLADVRALAGYVDATNGSRYVVVAYINHPNASAAQEAHDALMEWVFRGAP</sequence>
<evidence type="ECO:0000313" key="6">
    <source>
        <dbReference type="Proteomes" id="UP000318943"/>
    </source>
</evidence>
<evidence type="ECO:0000256" key="3">
    <source>
        <dbReference type="SAM" id="SignalP"/>
    </source>
</evidence>
<dbReference type="GO" id="GO:0006508">
    <property type="term" value="P:proteolysis"/>
    <property type="evidence" value="ECO:0007669"/>
    <property type="project" value="InterPro"/>
</dbReference>
<evidence type="ECO:0000256" key="2">
    <source>
        <dbReference type="ARBA" id="ARBA00022801"/>
    </source>
</evidence>
<dbReference type="SUPFAM" id="SSF56601">
    <property type="entry name" value="beta-lactamase/transpeptidase-like"/>
    <property type="match status" value="1"/>
</dbReference>
<dbReference type="Pfam" id="PF02113">
    <property type="entry name" value="Peptidase_S13"/>
    <property type="match status" value="1"/>
</dbReference>
<dbReference type="EMBL" id="CP097330">
    <property type="protein sequence ID" value="URF04787.1"/>
    <property type="molecule type" value="Genomic_DNA"/>
</dbReference>
<dbReference type="Gene3D" id="3.50.80.20">
    <property type="entry name" value="D-Ala-D-Ala carboxypeptidase C, peptidase S13"/>
    <property type="match status" value="1"/>
</dbReference>